<feature type="compositionally biased region" description="Basic and acidic residues" evidence="1">
    <location>
        <begin position="37"/>
        <end position="51"/>
    </location>
</feature>
<accession>A0A1S6UB65</accession>
<reference evidence="2" key="1">
    <citation type="submission" date="2017-02" db="EMBL/GenBank/DDBJ databases">
        <title>Genome sequence of Serratia marcescens phage BF.</title>
        <authorList>
            <person name="Casey E."/>
            <person name="Fitzgerald B."/>
            <person name="Mahony J."/>
            <person name="Lugli G."/>
            <person name="Ventura M."/>
            <person name="van Sinderen D."/>
        </authorList>
    </citation>
    <scope>NUCLEOTIDE SEQUENCE [LARGE SCALE GENOMIC DNA]</scope>
</reference>
<gene>
    <name evidence="2" type="ORF">BF_0412</name>
</gene>
<feature type="region of interest" description="Disordered" evidence="1">
    <location>
        <begin position="1"/>
        <end position="51"/>
    </location>
</feature>
<feature type="compositionally biased region" description="Basic and acidic residues" evidence="1">
    <location>
        <begin position="1"/>
        <end position="10"/>
    </location>
</feature>
<name>A0A1S6UB65_9CAUD</name>
<proteinExistence type="predicted"/>
<organism evidence="2 3">
    <name type="scientific">Serratia phage BF</name>
    <dbReference type="NCBI Taxonomy" id="1962671"/>
    <lineage>
        <taxon>Viruses</taxon>
        <taxon>Duplodnaviria</taxon>
        <taxon>Heunggongvirae</taxon>
        <taxon>Uroviricota</taxon>
        <taxon>Caudoviricetes</taxon>
        <taxon>Eneladusvirus</taxon>
        <taxon>Eneladusvirus BF</taxon>
    </lineage>
</organism>
<evidence type="ECO:0000313" key="3">
    <source>
        <dbReference type="Proteomes" id="UP000221837"/>
    </source>
</evidence>
<evidence type="ECO:0000313" key="2">
    <source>
        <dbReference type="EMBL" id="AQW88937.1"/>
    </source>
</evidence>
<evidence type="ECO:0000256" key="1">
    <source>
        <dbReference type="SAM" id="MobiDB-lite"/>
    </source>
</evidence>
<dbReference type="EMBL" id="KY630187">
    <property type="protein sequence ID" value="AQW88937.1"/>
    <property type="molecule type" value="Genomic_DNA"/>
</dbReference>
<keyword evidence="3" id="KW-1185">Reference proteome</keyword>
<dbReference type="Proteomes" id="UP000221837">
    <property type="component" value="Genome"/>
</dbReference>
<protein>
    <submittedName>
        <fullName evidence="2">Uncharacterized protein</fullName>
    </submittedName>
</protein>
<sequence length="51" mass="6044">MKKNEPEKPLKRSTRNPLPWLQQWLKTPQMPVSELPEVQKKCKKGLDNESE</sequence>